<feature type="region of interest" description="Disordered" evidence="1">
    <location>
        <begin position="61"/>
        <end position="85"/>
    </location>
</feature>
<feature type="compositionally biased region" description="Basic and acidic residues" evidence="1">
    <location>
        <begin position="61"/>
        <end position="81"/>
    </location>
</feature>
<proteinExistence type="predicted"/>
<protein>
    <submittedName>
        <fullName evidence="3">Cobalamin adenosyltransferase</fullName>
    </submittedName>
</protein>
<name>A0AAI9MV74_PROST</name>
<evidence type="ECO:0000313" key="3">
    <source>
        <dbReference type="EMBL" id="EMP9431730.1"/>
    </source>
</evidence>
<dbReference type="EMBL" id="AAZDVE040000003">
    <property type="protein sequence ID" value="EMP9431730.1"/>
    <property type="molecule type" value="Genomic_DNA"/>
</dbReference>
<reference evidence="3" key="1">
    <citation type="submission" date="2024-02" db="EMBL/GenBank/DDBJ databases">
        <authorList>
            <consortium name="Clinical and Environmental Microbiology Branch: Whole genome sequencing antimicrobial resistance pathogens in the healthcare setting"/>
        </authorList>
    </citation>
    <scope>NUCLEOTIDE SEQUENCE</scope>
    <source>
        <strain evidence="3">2020GO-00142</strain>
    </source>
</reference>
<keyword evidence="2" id="KW-0472">Membrane</keyword>
<gene>
    <name evidence="3" type="ORF">JRA39_000743</name>
</gene>
<organism evidence="3">
    <name type="scientific">Providencia stuartii</name>
    <dbReference type="NCBI Taxonomy" id="588"/>
    <lineage>
        <taxon>Bacteria</taxon>
        <taxon>Pseudomonadati</taxon>
        <taxon>Pseudomonadota</taxon>
        <taxon>Gammaproteobacteria</taxon>
        <taxon>Enterobacterales</taxon>
        <taxon>Morganellaceae</taxon>
        <taxon>Providencia</taxon>
    </lineage>
</organism>
<dbReference type="AlphaFoldDB" id="A0AAI9MV74"/>
<feature type="transmembrane region" description="Helical" evidence="2">
    <location>
        <begin position="402"/>
        <end position="422"/>
    </location>
</feature>
<comment type="caution">
    <text evidence="3">The sequence shown here is derived from an EMBL/GenBank/DDBJ whole genome shotgun (WGS) entry which is preliminary data.</text>
</comment>
<evidence type="ECO:0000256" key="2">
    <source>
        <dbReference type="SAM" id="Phobius"/>
    </source>
</evidence>
<sequence>MQQKNYNWQKEVNDTIVQSLVTSFGLDFLLLKDKKGGDVDTIHNVRNDIWATEVEKDRYENRGQYDSHEYHSHENYKETNRRGKQQKLSGELIDSYTGETFSQQDVTNLDHIIAAYEVHNDPARVLAEIDGADLANRDSNLTFTNETLNKSKKAQKMADFMVNLKSQQTQIKTEINVLESKGQLTDIELKKLKTLKNKQKANFDVMEAIDKKARKQYDAEISRKYYSSSKFFVNTASAAINTGLRMGARQMLGIVFAELWFELKDAIPKLIEQHKTNFKLKIFIEDLRDVVTNIWERLKVRFKDFWTEFNNGLFGGLLASVTTTMLNIFLTSTKLIVKLIRESVNSLFSAAKLLFFNPENLALGDLLKSAIKIISTSISVILGSMITTYLNGILSFPFGNDVAVFIGVLISGLLTLAMCYFLEHSEFMQKIWNFLNKFRNKYELTLQYYREVNAALDEYLVKLVQLEFNFNVTEMQVFTNALQVTNSEYERKIILNQEIKRNNIILPFDAESDDSFSEWLDSL</sequence>
<keyword evidence="2" id="KW-1133">Transmembrane helix</keyword>
<accession>A0AAI9MV74</accession>
<feature type="transmembrane region" description="Helical" evidence="2">
    <location>
        <begin position="370"/>
        <end position="390"/>
    </location>
</feature>
<keyword evidence="2" id="KW-0812">Transmembrane</keyword>
<feature type="transmembrane region" description="Helical" evidence="2">
    <location>
        <begin position="312"/>
        <end position="331"/>
    </location>
</feature>
<evidence type="ECO:0000256" key="1">
    <source>
        <dbReference type="SAM" id="MobiDB-lite"/>
    </source>
</evidence>